<dbReference type="InterPro" id="IPR013216">
    <property type="entry name" value="Methyltransf_11"/>
</dbReference>
<reference evidence="2" key="1">
    <citation type="submission" date="2019-11" db="EMBL/GenBank/DDBJ databases">
        <authorList>
            <person name="Feng L."/>
        </authorList>
    </citation>
    <scope>NUCLEOTIDE SEQUENCE</scope>
    <source>
        <strain evidence="2">CParaputrificumLFYP93</strain>
    </source>
</reference>
<dbReference type="GO" id="GO:0008757">
    <property type="term" value="F:S-adenosylmethionine-dependent methyltransferase activity"/>
    <property type="evidence" value="ECO:0007669"/>
    <property type="project" value="InterPro"/>
</dbReference>
<dbReference type="SUPFAM" id="SSF53335">
    <property type="entry name" value="S-adenosyl-L-methionine-dependent methyltransferases"/>
    <property type="match status" value="1"/>
</dbReference>
<evidence type="ECO:0000259" key="1">
    <source>
        <dbReference type="Pfam" id="PF08241"/>
    </source>
</evidence>
<keyword evidence="2" id="KW-0808">Transferase</keyword>
<protein>
    <submittedName>
        <fullName evidence="2">Glycine/sarcosine N-methyltransferase</fullName>
        <ecNumber evidence="2">2.1.1.156</ecNumber>
    </submittedName>
</protein>
<feature type="domain" description="Methyltransferase type 11" evidence="1">
    <location>
        <begin position="47"/>
        <end position="141"/>
    </location>
</feature>
<dbReference type="EC" id="2.1.1.156" evidence="2"/>
<dbReference type="Gene3D" id="3.40.50.150">
    <property type="entry name" value="Vaccinia Virus protein VP39"/>
    <property type="match status" value="1"/>
</dbReference>
<dbReference type="CDD" id="cd02440">
    <property type="entry name" value="AdoMet_MTases"/>
    <property type="match status" value="1"/>
</dbReference>
<accession>A0A6N3C1U9</accession>
<dbReference type="InterPro" id="IPR029063">
    <property type="entry name" value="SAM-dependent_MTases_sf"/>
</dbReference>
<organism evidence="2">
    <name type="scientific">Clostridium paraputrificum</name>
    <dbReference type="NCBI Taxonomy" id="29363"/>
    <lineage>
        <taxon>Bacteria</taxon>
        <taxon>Bacillati</taxon>
        <taxon>Bacillota</taxon>
        <taxon>Clostridia</taxon>
        <taxon>Eubacteriales</taxon>
        <taxon>Clostridiaceae</taxon>
        <taxon>Clostridium</taxon>
    </lineage>
</organism>
<dbReference type="RefSeq" id="WP_156560695.1">
    <property type="nucleotide sequence ID" value="NZ_CACRTV010000040.1"/>
</dbReference>
<name>A0A6N3C1U9_9CLOT</name>
<keyword evidence="2" id="KW-0489">Methyltransferase</keyword>
<dbReference type="AlphaFoldDB" id="A0A6N3C1U9"/>
<dbReference type="EMBL" id="CACRTV010000040">
    <property type="protein sequence ID" value="VYU10810.1"/>
    <property type="molecule type" value="Genomic_DNA"/>
</dbReference>
<gene>
    <name evidence="2" type="ORF">CPLFYP93_01403</name>
</gene>
<proteinExistence type="predicted"/>
<evidence type="ECO:0000313" key="2">
    <source>
        <dbReference type="EMBL" id="VYU10810.1"/>
    </source>
</evidence>
<dbReference type="Pfam" id="PF08241">
    <property type="entry name" value="Methyltransf_11"/>
    <property type="match status" value="1"/>
</dbReference>
<sequence>MTVELEKYYNKFCEDKRLTRKHGQVEYITSMKYIHEYLKGNENAKILDVGAGTGRYSVQLANEGYDVTAVELVKHNLGVLKSKGSTVKAYQGTALDLSRFSENTFDMTLVFGPMYHLYTIEDKIKALQEAKRVTKVGGVILVAYCMNEYSILTYGFKENHIKESIANGKVSKDFHVISEPEDLYDYVRIEDIDKVNEGAGIKRIKLISADGPANYMRPILNSMDEDTYKLFIEYHLSTCERADLLGASAHTLDILRKE</sequence>
<dbReference type="GO" id="GO:0032259">
    <property type="term" value="P:methylation"/>
    <property type="evidence" value="ECO:0007669"/>
    <property type="project" value="UniProtKB-KW"/>
</dbReference>